<accession>A0A9X1F2F8</accession>
<dbReference type="RefSeq" id="WP_218403607.1">
    <property type="nucleotide sequence ID" value="NZ_JAGSPC010000001.1"/>
</dbReference>
<organism evidence="2 3">
    <name type="scientific">Erythrobacter crassostreae</name>
    <dbReference type="NCBI Taxonomy" id="2828328"/>
    <lineage>
        <taxon>Bacteria</taxon>
        <taxon>Pseudomonadati</taxon>
        <taxon>Pseudomonadota</taxon>
        <taxon>Alphaproteobacteria</taxon>
        <taxon>Sphingomonadales</taxon>
        <taxon>Erythrobacteraceae</taxon>
        <taxon>Erythrobacter/Porphyrobacter group</taxon>
        <taxon>Erythrobacter</taxon>
    </lineage>
</organism>
<feature type="transmembrane region" description="Helical" evidence="1">
    <location>
        <begin position="156"/>
        <end position="174"/>
    </location>
</feature>
<proteinExistence type="predicted"/>
<keyword evidence="1" id="KW-0472">Membrane</keyword>
<evidence type="ECO:0000256" key="1">
    <source>
        <dbReference type="SAM" id="Phobius"/>
    </source>
</evidence>
<feature type="transmembrane region" description="Helical" evidence="1">
    <location>
        <begin position="6"/>
        <end position="30"/>
    </location>
</feature>
<keyword evidence="3" id="KW-1185">Reference proteome</keyword>
<dbReference type="AlphaFoldDB" id="A0A9X1F2F8"/>
<keyword evidence="1" id="KW-0812">Transmembrane</keyword>
<keyword evidence="1" id="KW-1133">Transmembrane helix</keyword>
<name>A0A9X1F2F8_9SPHN</name>
<dbReference type="Proteomes" id="UP001138681">
    <property type="component" value="Unassembled WGS sequence"/>
</dbReference>
<feature type="transmembrane region" description="Helical" evidence="1">
    <location>
        <begin position="118"/>
        <end position="136"/>
    </location>
</feature>
<evidence type="ECO:0000313" key="3">
    <source>
        <dbReference type="Proteomes" id="UP001138681"/>
    </source>
</evidence>
<reference evidence="2" key="1">
    <citation type="submission" date="2021-04" db="EMBL/GenBank/DDBJ databases">
        <authorList>
            <person name="Pira H."/>
            <person name="Risdian C."/>
            <person name="Wink J."/>
        </authorList>
    </citation>
    <scope>NUCLEOTIDE SEQUENCE</scope>
    <source>
        <strain evidence="2">WH158</strain>
    </source>
</reference>
<dbReference type="EMBL" id="JAGSPC010000001">
    <property type="protein sequence ID" value="MBV7258268.1"/>
    <property type="molecule type" value="Genomic_DNA"/>
</dbReference>
<sequence length="181" mass="19466">MSAGPTWLSLFAAGIYAPVVAMAVFAAITAVKFSQAALHCRVWFGIALLFAALIALRVFDIENIVRDELRALLVDDAKYGDRRDFQRMIAAGVFALSLVGASVIFFRRLRAERGRRDLALSAAVAACGAMIVLVALRLISLHSIDALLYGPLKLNWIGDLGLSLAVGAAAVYYVKVVRALS</sequence>
<comment type="caution">
    <text evidence="2">The sequence shown here is derived from an EMBL/GenBank/DDBJ whole genome shotgun (WGS) entry which is preliminary data.</text>
</comment>
<feature type="transmembrane region" description="Helical" evidence="1">
    <location>
        <begin position="42"/>
        <end position="59"/>
    </location>
</feature>
<evidence type="ECO:0000313" key="2">
    <source>
        <dbReference type="EMBL" id="MBV7258268.1"/>
    </source>
</evidence>
<protein>
    <submittedName>
        <fullName evidence="2">Uncharacterized protein</fullName>
    </submittedName>
</protein>
<feature type="transmembrane region" description="Helical" evidence="1">
    <location>
        <begin position="88"/>
        <end position="106"/>
    </location>
</feature>
<gene>
    <name evidence="2" type="ORF">KCG46_01615</name>
</gene>